<dbReference type="EMBL" id="FNPC01000001">
    <property type="protein sequence ID" value="SDX79912.1"/>
    <property type="molecule type" value="Genomic_DNA"/>
</dbReference>
<proteinExistence type="predicted"/>
<sequence length="157" mass="17120">MTTQPSDDRPIEGETMSDAAIDAVLETHGTGTLALADGNDAYAIPISFGYDAGRVVFVYWQFGSGSRKVAFTEATDSACLTVFEHRSPTDWRSVVVRGPMAPIEPDERTTVGKLMDENAWVPDLSVLEERRLSPVPYELSIEEATGLRGVDADPLTR</sequence>
<dbReference type="Pfam" id="PF12900">
    <property type="entry name" value="Pyridox_ox_2"/>
    <property type="match status" value="1"/>
</dbReference>
<keyword evidence="2" id="KW-1185">Reference proteome</keyword>
<dbReference type="Gene3D" id="2.30.110.10">
    <property type="entry name" value="Electron Transport, Fmn-binding Protein, Chain A"/>
    <property type="match status" value="1"/>
</dbReference>
<reference evidence="2" key="1">
    <citation type="submission" date="2016-10" db="EMBL/GenBank/DDBJ databases">
        <authorList>
            <person name="Varghese N."/>
            <person name="Submissions S."/>
        </authorList>
    </citation>
    <scope>NUCLEOTIDE SEQUENCE [LARGE SCALE GENOMIC DNA]</scope>
    <source>
        <strain evidence="2">DC30,IBRC 10041,KCTC 4046</strain>
    </source>
</reference>
<dbReference type="AlphaFoldDB" id="A0A1H3EME3"/>
<evidence type="ECO:0000313" key="1">
    <source>
        <dbReference type="EMBL" id="SDX79912.1"/>
    </source>
</evidence>
<dbReference type="SUPFAM" id="SSF50475">
    <property type="entry name" value="FMN-binding split barrel"/>
    <property type="match status" value="1"/>
</dbReference>
<organism evidence="1 2">
    <name type="scientific">Halopenitus persicus</name>
    <dbReference type="NCBI Taxonomy" id="1048396"/>
    <lineage>
        <taxon>Archaea</taxon>
        <taxon>Methanobacteriati</taxon>
        <taxon>Methanobacteriota</taxon>
        <taxon>Stenosarchaea group</taxon>
        <taxon>Halobacteria</taxon>
        <taxon>Halobacteriales</taxon>
        <taxon>Haloferacaceae</taxon>
        <taxon>Halopenitus</taxon>
    </lineage>
</organism>
<evidence type="ECO:0008006" key="3">
    <source>
        <dbReference type="Google" id="ProtNLM"/>
    </source>
</evidence>
<name>A0A1H3EME3_9EURY</name>
<dbReference type="RefSeq" id="WP_021072773.1">
    <property type="nucleotide sequence ID" value="NZ_FNPC01000001.1"/>
</dbReference>
<dbReference type="InterPro" id="IPR012349">
    <property type="entry name" value="Split_barrel_FMN-bd"/>
</dbReference>
<dbReference type="OrthoDB" id="288110at2157"/>
<dbReference type="Proteomes" id="UP000199079">
    <property type="component" value="Unassembled WGS sequence"/>
</dbReference>
<gene>
    <name evidence="1" type="ORF">SAMN05216564_101510</name>
</gene>
<accession>A0A1H3EME3</accession>
<protein>
    <recommendedName>
        <fullName evidence="3">Pyridoxamine 5'-phosphate oxidase</fullName>
    </recommendedName>
</protein>
<dbReference type="GeneID" id="43839693"/>
<evidence type="ECO:0000313" key="2">
    <source>
        <dbReference type="Proteomes" id="UP000199079"/>
    </source>
</evidence>
<dbReference type="InterPro" id="IPR024747">
    <property type="entry name" value="Pyridox_Oxase-rel"/>
</dbReference>